<feature type="compositionally biased region" description="Polar residues" evidence="4">
    <location>
        <begin position="737"/>
        <end position="746"/>
    </location>
</feature>
<evidence type="ECO:0000256" key="1">
    <source>
        <dbReference type="ARBA" id="ARBA00022737"/>
    </source>
</evidence>
<dbReference type="PROSITE" id="PS50297">
    <property type="entry name" value="ANK_REP_REGION"/>
    <property type="match status" value="2"/>
</dbReference>
<dbReference type="Gene3D" id="1.25.40.20">
    <property type="entry name" value="Ankyrin repeat-containing domain"/>
    <property type="match status" value="3"/>
</dbReference>
<sequence>MAGIASKLHKYIKQGDGPKVQQLLGGITDAVIIGEIERSFQETDPVNLAINCREEHLAIYLVEKGFSVTKLYQSVTERCDQWCLSHHRNGRCPSQYDSGDNAASKHFHRLKELIEAIRDGRRKPGDGLTSSLVLNGLVPHPSSEKKAKPDRDRLLAPGVNKENPKSAAFEAVGLLETYGATFVDKDGSTLLHRVSNSTPAHIYVLANRGVPVNVQSNDGDTALHLAVRNDNFECAEALIQCSADLTVRNGMGQMPGDEAEGPLKEMLERCRPDPIESVLAGNGSMLIKHLRHNWCSVMSIVKCGVVAAFETGHPKLLSHLLGKTWASLSTIVKDGKNLIQLAMSISSDSPEIMNCCRILQEYRNTSELVHAVLSEDIKKLEQFFVDHRGYSVNIRFRDQYGKTLLSHAIDGNNYEVVQMLVTAGARVNQIRVRDKGRGPETVPLFFKALSKDINPDITQFLHSVQDASEMLEKDTRGNTAILRAIEEGASEQIISWLLATQNGLNVTHRNKDSRNARELADYYGRQEIVNLIDKFVLQQRKKFFLINLPVHFYGLDNLHFVDEHTGKSFEEVILDGRDEDDRKSISHYKDIENRGISLFEAAARGDMEQVQRLSVANFQDKNGYTALIRAIVFNQPEVAKYLCTSRPVLKSIPDNCNRYPLHYACALPDGQDKTFVKILLERNPELIEKKMDKDGKYPVEYRSMRGSPAILQKLLDARTLDAYGDRGPPLGPWPEEAQTTEPTSEE</sequence>
<dbReference type="PANTHER" id="PTHR24198:SF165">
    <property type="entry name" value="ANKYRIN REPEAT-CONTAINING PROTEIN-RELATED"/>
    <property type="match status" value="1"/>
</dbReference>
<dbReference type="InterPro" id="IPR002110">
    <property type="entry name" value="Ankyrin_rpt"/>
</dbReference>
<evidence type="ECO:0000256" key="4">
    <source>
        <dbReference type="SAM" id="MobiDB-lite"/>
    </source>
</evidence>
<name>A0AAN9G8R7_9CAEN</name>
<comment type="caution">
    <text evidence="5">The sequence shown here is derived from an EMBL/GenBank/DDBJ whole genome shotgun (WGS) entry which is preliminary data.</text>
</comment>
<proteinExistence type="predicted"/>
<dbReference type="PROSITE" id="PS50088">
    <property type="entry name" value="ANK_REPEAT"/>
    <property type="match status" value="2"/>
</dbReference>
<feature type="region of interest" description="Disordered" evidence="4">
    <location>
        <begin position="723"/>
        <end position="746"/>
    </location>
</feature>
<evidence type="ECO:0000313" key="5">
    <source>
        <dbReference type="EMBL" id="KAK7098779.1"/>
    </source>
</evidence>
<dbReference type="Proteomes" id="UP001374579">
    <property type="component" value="Unassembled WGS sequence"/>
</dbReference>
<gene>
    <name evidence="5" type="ORF">V1264_003013</name>
</gene>
<feature type="region of interest" description="Disordered" evidence="4">
    <location>
        <begin position="121"/>
        <end position="159"/>
    </location>
</feature>
<dbReference type="Pfam" id="PF12796">
    <property type="entry name" value="Ank_2"/>
    <property type="match status" value="2"/>
</dbReference>
<dbReference type="SMART" id="SM00248">
    <property type="entry name" value="ANK"/>
    <property type="match status" value="6"/>
</dbReference>
<reference evidence="5 6" key="1">
    <citation type="submission" date="2024-02" db="EMBL/GenBank/DDBJ databases">
        <title>Chromosome-scale genome assembly of the rough periwinkle Littorina saxatilis.</title>
        <authorList>
            <person name="De Jode A."/>
            <person name="Faria R."/>
            <person name="Formenti G."/>
            <person name="Sims Y."/>
            <person name="Smith T.P."/>
            <person name="Tracey A."/>
            <person name="Wood J.M.D."/>
            <person name="Zagrodzka Z.B."/>
            <person name="Johannesson K."/>
            <person name="Butlin R.K."/>
            <person name="Leder E.H."/>
        </authorList>
    </citation>
    <scope>NUCLEOTIDE SEQUENCE [LARGE SCALE GENOMIC DNA]</scope>
    <source>
        <strain evidence="5">Snail1</strain>
        <tissue evidence="5">Muscle</tissue>
    </source>
</reference>
<dbReference type="PANTHER" id="PTHR24198">
    <property type="entry name" value="ANKYRIN REPEAT AND PROTEIN KINASE DOMAIN-CONTAINING PROTEIN"/>
    <property type="match status" value="1"/>
</dbReference>
<evidence type="ECO:0000313" key="6">
    <source>
        <dbReference type="Proteomes" id="UP001374579"/>
    </source>
</evidence>
<protein>
    <submittedName>
        <fullName evidence="5">Uncharacterized protein</fullName>
    </submittedName>
</protein>
<dbReference type="EMBL" id="JBAMIC010000012">
    <property type="protein sequence ID" value="KAK7098779.1"/>
    <property type="molecule type" value="Genomic_DNA"/>
</dbReference>
<organism evidence="5 6">
    <name type="scientific">Littorina saxatilis</name>
    <dbReference type="NCBI Taxonomy" id="31220"/>
    <lineage>
        <taxon>Eukaryota</taxon>
        <taxon>Metazoa</taxon>
        <taxon>Spiralia</taxon>
        <taxon>Lophotrochozoa</taxon>
        <taxon>Mollusca</taxon>
        <taxon>Gastropoda</taxon>
        <taxon>Caenogastropoda</taxon>
        <taxon>Littorinimorpha</taxon>
        <taxon>Littorinoidea</taxon>
        <taxon>Littorinidae</taxon>
        <taxon>Littorina</taxon>
    </lineage>
</organism>
<accession>A0AAN9G8R7</accession>
<evidence type="ECO:0000256" key="3">
    <source>
        <dbReference type="PROSITE-ProRule" id="PRU00023"/>
    </source>
</evidence>
<feature type="compositionally biased region" description="Basic and acidic residues" evidence="4">
    <location>
        <begin position="142"/>
        <end position="154"/>
    </location>
</feature>
<feature type="repeat" description="ANK" evidence="3">
    <location>
        <begin position="218"/>
        <end position="250"/>
    </location>
</feature>
<keyword evidence="1" id="KW-0677">Repeat</keyword>
<dbReference type="AlphaFoldDB" id="A0AAN9G8R7"/>
<keyword evidence="2 3" id="KW-0040">ANK repeat</keyword>
<evidence type="ECO:0000256" key="2">
    <source>
        <dbReference type="ARBA" id="ARBA00023043"/>
    </source>
</evidence>
<keyword evidence="6" id="KW-1185">Reference proteome</keyword>
<feature type="repeat" description="ANK" evidence="3">
    <location>
        <begin position="400"/>
        <end position="432"/>
    </location>
</feature>
<dbReference type="InterPro" id="IPR036770">
    <property type="entry name" value="Ankyrin_rpt-contain_sf"/>
</dbReference>
<dbReference type="SUPFAM" id="SSF48403">
    <property type="entry name" value="Ankyrin repeat"/>
    <property type="match status" value="2"/>
</dbReference>